<dbReference type="AlphaFoldDB" id="A0A0D2ABP5"/>
<dbReference type="PANTHER" id="PTHR43103">
    <property type="entry name" value="NUCLEOSIDE-DIPHOSPHATE-SUGAR EPIMERASE"/>
    <property type="match status" value="1"/>
</dbReference>
<dbReference type="OrthoDB" id="16464at2759"/>
<dbReference type="GeneID" id="27312526"/>
<dbReference type="InterPro" id="IPR036291">
    <property type="entry name" value="NAD(P)-bd_dom_sf"/>
</dbReference>
<proteinExistence type="predicted"/>
<dbReference type="PANTHER" id="PTHR43103:SF3">
    <property type="entry name" value="ADP-L-GLYCERO-D-MANNO-HEPTOSE-6-EPIMERASE"/>
    <property type="match status" value="1"/>
</dbReference>
<evidence type="ECO:0000313" key="5">
    <source>
        <dbReference type="Proteomes" id="UP000053259"/>
    </source>
</evidence>
<keyword evidence="5" id="KW-1185">Reference proteome</keyword>
<keyword evidence="2" id="KW-0119">Carbohydrate metabolism</keyword>
<dbReference type="Gene3D" id="3.40.50.720">
    <property type="entry name" value="NAD(P)-binding Rossmann-like Domain"/>
    <property type="match status" value="1"/>
</dbReference>
<feature type="domain" description="NAD-dependent epimerase/dehydratase" evidence="3">
    <location>
        <begin position="3"/>
        <end position="203"/>
    </location>
</feature>
<dbReference type="InParanoid" id="A0A0D2ABP5"/>
<dbReference type="Proteomes" id="UP000053259">
    <property type="component" value="Unassembled WGS sequence"/>
</dbReference>
<evidence type="ECO:0000259" key="3">
    <source>
        <dbReference type="Pfam" id="PF01370"/>
    </source>
</evidence>
<organism evidence="4 5">
    <name type="scientific">Verruconis gallopava</name>
    <dbReference type="NCBI Taxonomy" id="253628"/>
    <lineage>
        <taxon>Eukaryota</taxon>
        <taxon>Fungi</taxon>
        <taxon>Dikarya</taxon>
        <taxon>Ascomycota</taxon>
        <taxon>Pezizomycotina</taxon>
        <taxon>Dothideomycetes</taxon>
        <taxon>Pleosporomycetidae</taxon>
        <taxon>Venturiales</taxon>
        <taxon>Sympoventuriaceae</taxon>
        <taxon>Verruconis</taxon>
    </lineage>
</organism>
<keyword evidence="1" id="KW-0521">NADP</keyword>
<reference evidence="4 5" key="1">
    <citation type="submission" date="2015-01" db="EMBL/GenBank/DDBJ databases">
        <title>The Genome Sequence of Ochroconis gallopava CBS43764.</title>
        <authorList>
            <consortium name="The Broad Institute Genomics Platform"/>
            <person name="Cuomo C."/>
            <person name="de Hoog S."/>
            <person name="Gorbushina A."/>
            <person name="Stielow B."/>
            <person name="Teixiera M."/>
            <person name="Abouelleil A."/>
            <person name="Chapman S.B."/>
            <person name="Priest M."/>
            <person name="Young S.K."/>
            <person name="Wortman J."/>
            <person name="Nusbaum C."/>
            <person name="Birren B."/>
        </authorList>
    </citation>
    <scope>NUCLEOTIDE SEQUENCE [LARGE SCALE GENOMIC DNA]</scope>
    <source>
        <strain evidence="4 5">CBS 43764</strain>
    </source>
</reference>
<evidence type="ECO:0000256" key="2">
    <source>
        <dbReference type="ARBA" id="ARBA00023277"/>
    </source>
</evidence>
<dbReference type="NCBIfam" id="NF043036">
    <property type="entry name" value="ErythonDh"/>
    <property type="match status" value="1"/>
</dbReference>
<dbReference type="Pfam" id="PF01370">
    <property type="entry name" value="Epimerase"/>
    <property type="match status" value="1"/>
</dbReference>
<dbReference type="SUPFAM" id="SSF51735">
    <property type="entry name" value="NAD(P)-binding Rossmann-fold domains"/>
    <property type="match status" value="1"/>
</dbReference>
<gene>
    <name evidence="4" type="ORF">PV09_04553</name>
</gene>
<dbReference type="STRING" id="253628.A0A0D2ABP5"/>
<sequence>MHILITGASGFIGQELATALVAKDLSVRLTLTDICEPAKPAIAAQASIDTLGLDLTSREKVESLLSTRYDLIYLLHGIMSGGAEANLDFGLKVNVDSFRNILDTLRMRYPGTQVIFPSSLAVYGPTSEGEVVSETTCPMPQSSYGAEKLIVETLLNDYSRRGLIDGRIARLPTVIVRPGKPSAAASSFASGIVRESLKGEKNVLPVEEDLEMWICSPQVVVENLVKLRDVPKEKLGSHRTVCLPGQTVTVGQILDALEAVGGRKARDLVEKKKDAENERIVKSWPARFDTTRAKDLGLREDISLTKIVETFAATLSKS</sequence>
<accession>A0A0D2ABP5</accession>
<protein>
    <recommendedName>
        <fullName evidence="3">NAD-dependent epimerase/dehydratase domain-containing protein</fullName>
    </recommendedName>
</protein>
<dbReference type="EMBL" id="KN847541">
    <property type="protein sequence ID" value="KIW04248.1"/>
    <property type="molecule type" value="Genomic_DNA"/>
</dbReference>
<dbReference type="GO" id="GO:0016491">
    <property type="term" value="F:oxidoreductase activity"/>
    <property type="evidence" value="ECO:0007669"/>
    <property type="project" value="InterPro"/>
</dbReference>
<dbReference type="HOGENOM" id="CLU_007383_19_0_1"/>
<evidence type="ECO:0000313" key="4">
    <source>
        <dbReference type="EMBL" id="KIW04248.1"/>
    </source>
</evidence>
<dbReference type="VEuPathDB" id="FungiDB:PV09_04553"/>
<name>A0A0D2ABP5_9PEZI</name>
<dbReference type="InterPro" id="IPR001509">
    <property type="entry name" value="Epimerase_deHydtase"/>
</dbReference>
<dbReference type="Gene3D" id="3.90.25.10">
    <property type="entry name" value="UDP-galactose 4-epimerase, domain 1"/>
    <property type="match status" value="1"/>
</dbReference>
<dbReference type="InterPro" id="IPR050005">
    <property type="entry name" value="DenD"/>
</dbReference>
<dbReference type="RefSeq" id="XP_016214117.1">
    <property type="nucleotide sequence ID" value="XM_016357915.1"/>
</dbReference>
<evidence type="ECO:0000256" key="1">
    <source>
        <dbReference type="ARBA" id="ARBA00022857"/>
    </source>
</evidence>